<dbReference type="Proteomes" id="UP000095751">
    <property type="component" value="Unassembled WGS sequence"/>
</dbReference>
<dbReference type="OrthoDB" id="5371818at2759"/>
<dbReference type="InParanoid" id="A0A1E7F0S5"/>
<dbReference type="SUPFAM" id="SSF54593">
    <property type="entry name" value="Glyoxalase/Bleomycin resistance protein/Dihydroxybiphenyl dioxygenase"/>
    <property type="match status" value="1"/>
</dbReference>
<evidence type="ECO:0000313" key="4">
    <source>
        <dbReference type="EMBL" id="OEU11684.1"/>
    </source>
</evidence>
<keyword evidence="2" id="KW-0732">Signal</keyword>
<dbReference type="InterPro" id="IPR037523">
    <property type="entry name" value="VOC_core"/>
</dbReference>
<protein>
    <recommendedName>
        <fullName evidence="3">VOC domain-containing protein</fullName>
    </recommendedName>
</protein>
<evidence type="ECO:0000259" key="3">
    <source>
        <dbReference type="PROSITE" id="PS51819"/>
    </source>
</evidence>
<dbReference type="InterPro" id="IPR029068">
    <property type="entry name" value="Glyas_Bleomycin-R_OHBP_Dase"/>
</dbReference>
<dbReference type="InterPro" id="IPR050383">
    <property type="entry name" value="GlyoxalaseI/FosfomycinResist"/>
</dbReference>
<dbReference type="Pfam" id="PF00903">
    <property type="entry name" value="Glyoxalase"/>
    <property type="match status" value="1"/>
</dbReference>
<dbReference type="PANTHER" id="PTHR21366:SF14">
    <property type="entry name" value="GLYOXALASE DOMAIN-CONTAINING PROTEIN 5"/>
    <property type="match status" value="1"/>
</dbReference>
<dbReference type="KEGG" id="fcy:FRACYDRAFT_270654"/>
<dbReference type="InterPro" id="IPR004360">
    <property type="entry name" value="Glyas_Fos-R_dOase_dom"/>
</dbReference>
<comment type="similarity">
    <text evidence="1">Belongs to the glyoxalase I family.</text>
</comment>
<accession>A0A1E7F0S5</accession>
<name>A0A1E7F0S5_9STRA</name>
<organism evidence="4 5">
    <name type="scientific">Fragilariopsis cylindrus CCMP1102</name>
    <dbReference type="NCBI Taxonomy" id="635003"/>
    <lineage>
        <taxon>Eukaryota</taxon>
        <taxon>Sar</taxon>
        <taxon>Stramenopiles</taxon>
        <taxon>Ochrophyta</taxon>
        <taxon>Bacillariophyta</taxon>
        <taxon>Bacillariophyceae</taxon>
        <taxon>Bacillariophycidae</taxon>
        <taxon>Bacillariales</taxon>
        <taxon>Bacillariaceae</taxon>
        <taxon>Fragilariopsis</taxon>
    </lineage>
</organism>
<proteinExistence type="inferred from homology"/>
<feature type="signal peptide" evidence="2">
    <location>
        <begin position="1"/>
        <end position="28"/>
    </location>
</feature>
<evidence type="ECO:0000256" key="2">
    <source>
        <dbReference type="SAM" id="SignalP"/>
    </source>
</evidence>
<dbReference type="PROSITE" id="PS51819">
    <property type="entry name" value="VOC"/>
    <property type="match status" value="1"/>
</dbReference>
<dbReference type="Gene3D" id="3.10.180.10">
    <property type="entry name" value="2,3-Dihydroxybiphenyl 1,2-Dioxygenase, domain 1"/>
    <property type="match status" value="1"/>
</dbReference>
<sequence>MHTRILHHLLLLLIIFLLPDNKMKTTVALVIPTIVSSAPPPPFTMRRLDHIVLRCADTQTMLNFYISVLGAQPTTLANGDSSIGRMGGCLSHLSIGTSLIDLQSYDNAPIGRKLHAGGAGLAEDEALPTLDSENGTLDHFAINVEPYDPEVVRAYLTEKGFPPFSEGERYGADGNGYSIYLRDPERNVVELKCGSPS</sequence>
<keyword evidence="5" id="KW-1185">Reference proteome</keyword>
<dbReference type="PANTHER" id="PTHR21366">
    <property type="entry name" value="GLYOXALASE FAMILY PROTEIN"/>
    <property type="match status" value="1"/>
</dbReference>
<evidence type="ECO:0000313" key="5">
    <source>
        <dbReference type="Proteomes" id="UP000095751"/>
    </source>
</evidence>
<dbReference type="EMBL" id="KV784366">
    <property type="protein sequence ID" value="OEU11684.1"/>
    <property type="molecule type" value="Genomic_DNA"/>
</dbReference>
<reference evidence="4 5" key="1">
    <citation type="submission" date="2016-09" db="EMBL/GenBank/DDBJ databases">
        <title>Extensive genetic diversity and differential bi-allelic expression allows diatom success in the polar Southern Ocean.</title>
        <authorList>
            <consortium name="DOE Joint Genome Institute"/>
            <person name="Mock T."/>
            <person name="Otillar R.P."/>
            <person name="Strauss J."/>
            <person name="Dupont C."/>
            <person name="Frickenhaus S."/>
            <person name="Maumus F."/>
            <person name="Mcmullan M."/>
            <person name="Sanges R."/>
            <person name="Schmutz J."/>
            <person name="Toseland A."/>
            <person name="Valas R."/>
            <person name="Veluchamy A."/>
            <person name="Ward B.J."/>
            <person name="Allen A."/>
            <person name="Barry K."/>
            <person name="Falciatore A."/>
            <person name="Ferrante M."/>
            <person name="Fortunato A.E."/>
            <person name="Gloeckner G."/>
            <person name="Gruber A."/>
            <person name="Hipkin R."/>
            <person name="Janech M."/>
            <person name="Kroth P."/>
            <person name="Leese F."/>
            <person name="Lindquist E."/>
            <person name="Lyon B.R."/>
            <person name="Martin J."/>
            <person name="Mayer C."/>
            <person name="Parker M."/>
            <person name="Quesneville H."/>
            <person name="Raymond J."/>
            <person name="Uhlig C."/>
            <person name="Valentin K.U."/>
            <person name="Worden A.Z."/>
            <person name="Armbrust E.V."/>
            <person name="Bowler C."/>
            <person name="Green B."/>
            <person name="Moulton V."/>
            <person name="Van Oosterhout C."/>
            <person name="Grigoriev I."/>
        </authorList>
    </citation>
    <scope>NUCLEOTIDE SEQUENCE [LARGE SCALE GENOMIC DNA]</scope>
    <source>
        <strain evidence="4 5">CCMP1102</strain>
    </source>
</reference>
<gene>
    <name evidence="4" type="ORF">FRACYDRAFT_270654</name>
</gene>
<evidence type="ECO:0000256" key="1">
    <source>
        <dbReference type="ARBA" id="ARBA00010363"/>
    </source>
</evidence>
<dbReference type="AlphaFoldDB" id="A0A1E7F0S5"/>
<feature type="domain" description="VOC" evidence="3">
    <location>
        <begin position="47"/>
        <end position="194"/>
    </location>
</feature>
<feature type="chain" id="PRO_5009192574" description="VOC domain-containing protein" evidence="2">
    <location>
        <begin position="29"/>
        <end position="197"/>
    </location>
</feature>